<accession>A7VTT0</accession>
<proteinExistence type="predicted"/>
<protein>
    <submittedName>
        <fullName evidence="1">Uncharacterized protein</fullName>
    </submittedName>
</protein>
<evidence type="ECO:0000313" key="2">
    <source>
        <dbReference type="Proteomes" id="UP000003490"/>
    </source>
</evidence>
<dbReference type="Proteomes" id="UP000003490">
    <property type="component" value="Unassembled WGS sequence"/>
</dbReference>
<dbReference type="HOGENOM" id="CLU_3287432_0_0_9"/>
<name>A7VTT0_9FIRM</name>
<dbReference type="AlphaFoldDB" id="A7VTT0"/>
<comment type="caution">
    <text evidence="1">The sequence shown here is derived from an EMBL/GenBank/DDBJ whole genome shotgun (WGS) entry which is preliminary data.</text>
</comment>
<sequence length="40" mass="4654">MSHSHNDSAYSIFSLISSEIITKKTQNGYMVFHAHFLTYF</sequence>
<reference evidence="1 2" key="2">
    <citation type="submission" date="2007-08" db="EMBL/GenBank/DDBJ databases">
        <authorList>
            <person name="Fulton L."/>
            <person name="Clifton S."/>
            <person name="Fulton B."/>
            <person name="Xu J."/>
            <person name="Minx P."/>
            <person name="Pepin K.H."/>
            <person name="Johnson M."/>
            <person name="Thiruvilangam P."/>
            <person name="Bhonagiri V."/>
            <person name="Nash W.E."/>
            <person name="Wang C."/>
            <person name="Mardis E.R."/>
            <person name="Wilson R.K."/>
        </authorList>
    </citation>
    <scope>NUCLEOTIDE SEQUENCE [LARGE SCALE GENOMIC DNA]</scope>
    <source>
        <strain evidence="1 2">DSM 753</strain>
    </source>
</reference>
<gene>
    <name evidence="1" type="ORF">CLOLEP_01974</name>
</gene>
<organism evidence="1 2">
    <name type="scientific">[Clostridium] leptum DSM 753</name>
    <dbReference type="NCBI Taxonomy" id="428125"/>
    <lineage>
        <taxon>Bacteria</taxon>
        <taxon>Bacillati</taxon>
        <taxon>Bacillota</taxon>
        <taxon>Clostridia</taxon>
        <taxon>Eubacteriales</taxon>
        <taxon>Oscillospiraceae</taxon>
        <taxon>Oscillospiraceae incertae sedis</taxon>
    </lineage>
</organism>
<evidence type="ECO:0000313" key="1">
    <source>
        <dbReference type="EMBL" id="EDO61577.1"/>
    </source>
</evidence>
<reference evidence="1 2" key="1">
    <citation type="submission" date="2007-08" db="EMBL/GenBank/DDBJ databases">
        <title>Draft genome sequence of Clostridium leptum (DSM 753).</title>
        <authorList>
            <person name="Sudarsanam P."/>
            <person name="Ley R."/>
            <person name="Guruge J."/>
            <person name="Turnbaugh P.J."/>
            <person name="Mahowald M."/>
            <person name="Liep D."/>
            <person name="Gordon J."/>
        </authorList>
    </citation>
    <scope>NUCLEOTIDE SEQUENCE [LARGE SCALE GENOMIC DNA]</scope>
    <source>
        <strain evidence="1 2">DSM 753</strain>
    </source>
</reference>
<dbReference type="EMBL" id="ABCB02000018">
    <property type="protein sequence ID" value="EDO61577.1"/>
    <property type="molecule type" value="Genomic_DNA"/>
</dbReference>